<dbReference type="InterPro" id="IPR005628">
    <property type="entry name" value="GspK"/>
</dbReference>
<dbReference type="InterPro" id="IPR038072">
    <property type="entry name" value="GspK_central_sf"/>
</dbReference>
<dbReference type="GO" id="GO:0009306">
    <property type="term" value="P:protein secretion"/>
    <property type="evidence" value="ECO:0007669"/>
    <property type="project" value="InterPro"/>
</dbReference>
<keyword evidence="4 10" id="KW-1003">Cell membrane</keyword>
<evidence type="ECO:0000256" key="5">
    <source>
        <dbReference type="ARBA" id="ARBA00022519"/>
    </source>
</evidence>
<comment type="similarity">
    <text evidence="2 10">Belongs to the GSP K family.</text>
</comment>
<evidence type="ECO:0000256" key="10">
    <source>
        <dbReference type="PIRNR" id="PIRNR002786"/>
    </source>
</evidence>
<organism evidence="14 15">
    <name type="scientific">Marinobacter oulmenensis</name>
    <dbReference type="NCBI Taxonomy" id="643747"/>
    <lineage>
        <taxon>Bacteria</taxon>
        <taxon>Pseudomonadati</taxon>
        <taxon>Pseudomonadota</taxon>
        <taxon>Gammaproteobacteria</taxon>
        <taxon>Pseudomonadales</taxon>
        <taxon>Marinobacteraceae</taxon>
        <taxon>Marinobacter</taxon>
    </lineage>
</organism>
<dbReference type="PANTHER" id="PTHR38831:SF1">
    <property type="entry name" value="TYPE II SECRETION SYSTEM PROTEIN K-RELATED"/>
    <property type="match status" value="1"/>
</dbReference>
<evidence type="ECO:0000256" key="8">
    <source>
        <dbReference type="ARBA" id="ARBA00022989"/>
    </source>
</evidence>
<dbReference type="SUPFAM" id="SSF158544">
    <property type="entry name" value="GspK insert domain-like"/>
    <property type="match status" value="1"/>
</dbReference>
<dbReference type="InterPro" id="IPR049031">
    <property type="entry name" value="T2SSK_SAM-like_1st"/>
</dbReference>
<evidence type="ECO:0000256" key="4">
    <source>
        <dbReference type="ARBA" id="ARBA00022475"/>
    </source>
</evidence>
<feature type="domain" description="T2SS protein K second SAM-like" evidence="12">
    <location>
        <begin position="220"/>
        <end position="278"/>
    </location>
</feature>
<evidence type="ECO:0000256" key="7">
    <source>
        <dbReference type="ARBA" id="ARBA00022927"/>
    </source>
</evidence>
<evidence type="ECO:0000259" key="12">
    <source>
        <dbReference type="Pfam" id="PF03934"/>
    </source>
</evidence>
<evidence type="ECO:0000313" key="15">
    <source>
        <dbReference type="Proteomes" id="UP000591735"/>
    </source>
</evidence>
<dbReference type="AlphaFoldDB" id="A0A840UAD1"/>
<dbReference type="InterPro" id="IPR045584">
    <property type="entry name" value="Pilin-like"/>
</dbReference>
<dbReference type="Gene3D" id="3.30.1300.30">
    <property type="entry name" value="GSPII I/J protein-like"/>
    <property type="match status" value="1"/>
</dbReference>
<evidence type="ECO:0000256" key="9">
    <source>
        <dbReference type="ARBA" id="ARBA00023136"/>
    </source>
</evidence>
<dbReference type="RefSeq" id="WP_183701976.1">
    <property type="nucleotide sequence ID" value="NZ_JACHFE010000003.1"/>
</dbReference>
<dbReference type="NCBIfam" id="NF037980">
    <property type="entry name" value="T2SS_GspK"/>
    <property type="match status" value="1"/>
</dbReference>
<dbReference type="PIRSF" id="PIRSF002786">
    <property type="entry name" value="XcpX"/>
    <property type="match status" value="1"/>
</dbReference>
<dbReference type="SUPFAM" id="SSF54523">
    <property type="entry name" value="Pili subunits"/>
    <property type="match status" value="1"/>
</dbReference>
<dbReference type="Proteomes" id="UP000591735">
    <property type="component" value="Unassembled WGS sequence"/>
</dbReference>
<keyword evidence="3 10" id="KW-0813">Transport</keyword>
<keyword evidence="15" id="KW-1185">Reference proteome</keyword>
<dbReference type="EMBL" id="JACHFE010000003">
    <property type="protein sequence ID" value="MBB5321163.1"/>
    <property type="molecule type" value="Genomic_DNA"/>
</dbReference>
<evidence type="ECO:0000259" key="13">
    <source>
        <dbReference type="Pfam" id="PF21687"/>
    </source>
</evidence>
<proteinExistence type="inferred from homology"/>
<name>A0A840UAD1_9GAMM</name>
<reference evidence="14 15" key="1">
    <citation type="submission" date="2020-08" db="EMBL/GenBank/DDBJ databases">
        <title>Genomic Encyclopedia of Type Strains, Phase IV (KMG-IV): sequencing the most valuable type-strain genomes for metagenomic binning, comparative biology and taxonomic classification.</title>
        <authorList>
            <person name="Goeker M."/>
        </authorList>
    </citation>
    <scope>NUCLEOTIDE SEQUENCE [LARGE SCALE GENOMIC DNA]</scope>
    <source>
        <strain evidence="14 15">DSM 22359</strain>
    </source>
</reference>
<accession>A0A840UAD1</accession>
<keyword evidence="7" id="KW-0653">Protein transport</keyword>
<dbReference type="Gene3D" id="1.10.40.60">
    <property type="entry name" value="EpsJ-like"/>
    <property type="match status" value="2"/>
</dbReference>
<gene>
    <name evidence="14" type="ORF">HNR38_001649</name>
</gene>
<dbReference type="GO" id="GO:0005886">
    <property type="term" value="C:plasma membrane"/>
    <property type="evidence" value="ECO:0007669"/>
    <property type="project" value="UniProtKB-SubCell"/>
</dbReference>
<evidence type="ECO:0000313" key="14">
    <source>
        <dbReference type="EMBL" id="MBB5321163.1"/>
    </source>
</evidence>
<evidence type="ECO:0000256" key="2">
    <source>
        <dbReference type="ARBA" id="ARBA00007246"/>
    </source>
</evidence>
<dbReference type="InterPro" id="IPR049179">
    <property type="entry name" value="T2SSK_SAM-like_2nd"/>
</dbReference>
<feature type="transmembrane region" description="Helical" evidence="11">
    <location>
        <begin position="12"/>
        <end position="32"/>
    </location>
</feature>
<protein>
    <recommendedName>
        <fullName evidence="10">Type II secretion system protein K</fullName>
    </recommendedName>
</protein>
<evidence type="ECO:0000256" key="11">
    <source>
        <dbReference type="SAM" id="Phobius"/>
    </source>
</evidence>
<comment type="subcellular location">
    <subcellularLocation>
        <location evidence="1 10">Cell inner membrane</location>
    </subcellularLocation>
</comment>
<keyword evidence="9 10" id="KW-0472">Membrane</keyword>
<feature type="domain" description="T2SS protein K first SAM-like" evidence="13">
    <location>
        <begin position="112"/>
        <end position="214"/>
    </location>
</feature>
<sequence>MTLLPNKNQNGIALIMTLFGLALVVLITAGIMKKQSTMVLRTQAYLEKQQQQEIALAAEILAKRMLEKDHEKDTKDGARIDALTEAWLGQSVSLPVENTNMSVSLQINDLSGRLNLNDLVTPSGTIDSFTQQRFTNLFSSLGIENLHIETLVDWIDSNKEETRPYGAEDGAYLISQPPYRSANQPFSSVTELRLMEGATEEEVQALMPYVTALPIKGNGLNINSAPVTVIMSLHPRINRKEAQTADNRRKEKPFSKITEFLALPAFAGIAIPSERLHVSSHFFEAIIQVARNDGGVIRMITRLYRDDQGKVFVIDRSLGRNVKINKPSAIL</sequence>
<keyword evidence="6 11" id="KW-0812">Transmembrane</keyword>
<keyword evidence="5 10" id="KW-0997">Cell inner membrane</keyword>
<keyword evidence="8 11" id="KW-1133">Transmembrane helix</keyword>
<evidence type="ECO:0000256" key="3">
    <source>
        <dbReference type="ARBA" id="ARBA00022448"/>
    </source>
</evidence>
<evidence type="ECO:0000256" key="6">
    <source>
        <dbReference type="ARBA" id="ARBA00022692"/>
    </source>
</evidence>
<dbReference type="Pfam" id="PF21687">
    <property type="entry name" value="T2SSK_1st"/>
    <property type="match status" value="1"/>
</dbReference>
<evidence type="ECO:0000256" key="1">
    <source>
        <dbReference type="ARBA" id="ARBA00004533"/>
    </source>
</evidence>
<comment type="caution">
    <text evidence="14">The sequence shown here is derived from an EMBL/GenBank/DDBJ whole genome shotgun (WGS) entry which is preliminary data.</text>
</comment>
<dbReference type="Pfam" id="PF03934">
    <property type="entry name" value="T2SSK"/>
    <property type="match status" value="1"/>
</dbReference>
<dbReference type="PANTHER" id="PTHR38831">
    <property type="entry name" value="TYPE II SECRETION SYSTEM PROTEIN K"/>
    <property type="match status" value="1"/>
</dbReference>